<sequence>MDKTELFYWLIWWGWWLVQFVLYILLGALMCDGVYQIIVSLRGFWSQKKMPQAKRYRRFAVLVPAHNEAMVIVPLLKSLAGQNYPKNCYKVYASCDNCTDNTAELARENGAVALERFDDEHNGKTWNVRWALTKIPFEEYDALAMFDADNLAEHNFLMAMNNYMELHPEAEAIQGVLDVKNPDDNWLTRSYALAYWFTNRFWQLARGLWGLSCTLGGTGLVIRTATLERIGWNLQSLTEDLEMSTRLILSGSRVHWNDAAVIYDEKPQDMAVSKRQRTRWMQGHYWVFWTYGWDSLKAFFVTRRLQYLDLFLYLLAPAKSCLGIIIMIAGMAFTLVNNMVLYPSSDIPQSMLEWTLFFGLPIFSIIAFCLLCAIAGPSMHEKKFTLRYVKDTFAYFWFGLTWIPILFKAAFLAKDQGKWVKTEHTRGISLDDVKPKS</sequence>
<feature type="transmembrane region" description="Helical" evidence="4">
    <location>
        <begin position="310"/>
        <end position="334"/>
    </location>
</feature>
<keyword evidence="4" id="KW-0812">Transmembrane</keyword>
<keyword evidence="6" id="KW-1185">Reference proteome</keyword>
<evidence type="ECO:0000313" key="5">
    <source>
        <dbReference type="EMBL" id="MCQ4815159.1"/>
    </source>
</evidence>
<comment type="caution">
    <text evidence="5">The sequence shown here is derived from an EMBL/GenBank/DDBJ whole genome shotgun (WGS) entry which is preliminary data.</text>
</comment>
<dbReference type="SUPFAM" id="SSF53448">
    <property type="entry name" value="Nucleotide-diphospho-sugar transferases"/>
    <property type="match status" value="1"/>
</dbReference>
<keyword evidence="3 5" id="KW-0808">Transferase</keyword>
<keyword evidence="4" id="KW-1133">Transmembrane helix</keyword>
<dbReference type="AlphaFoldDB" id="A0AAW5KAZ4"/>
<dbReference type="EC" id="2.4.-.-" evidence="5"/>
<dbReference type="PANTHER" id="PTHR43630:SF1">
    <property type="entry name" value="POLY-BETA-1,6-N-ACETYL-D-GLUCOSAMINE SYNTHASE"/>
    <property type="match status" value="1"/>
</dbReference>
<keyword evidence="2 5" id="KW-0328">Glycosyltransferase</keyword>
<evidence type="ECO:0000256" key="4">
    <source>
        <dbReference type="SAM" id="Phobius"/>
    </source>
</evidence>
<keyword evidence="4" id="KW-0472">Membrane</keyword>
<evidence type="ECO:0000256" key="3">
    <source>
        <dbReference type="ARBA" id="ARBA00022679"/>
    </source>
</evidence>
<dbReference type="RefSeq" id="WP_008710702.1">
    <property type="nucleotide sequence ID" value="NZ_CABKQM010000006.1"/>
</dbReference>
<gene>
    <name evidence="5" type="ORF">NE630_12025</name>
</gene>
<reference evidence="5 6" key="1">
    <citation type="submission" date="2022-06" db="EMBL/GenBank/DDBJ databases">
        <title>Isolation of gut microbiota from human fecal samples.</title>
        <authorList>
            <person name="Pamer E.G."/>
            <person name="Barat B."/>
            <person name="Waligurski E."/>
            <person name="Medina S."/>
            <person name="Paddock L."/>
            <person name="Mostad J."/>
        </authorList>
    </citation>
    <scope>NUCLEOTIDE SEQUENCE [LARGE SCALE GENOMIC DNA]</scope>
    <source>
        <strain evidence="5 6">DFI.9.90</strain>
    </source>
</reference>
<evidence type="ECO:0000256" key="1">
    <source>
        <dbReference type="ARBA" id="ARBA00006739"/>
    </source>
</evidence>
<dbReference type="CDD" id="cd06438">
    <property type="entry name" value="EpsO_like"/>
    <property type="match status" value="1"/>
</dbReference>
<protein>
    <submittedName>
        <fullName evidence="5">Glycosyltransferase</fullName>
        <ecNumber evidence="5">2.4.-.-</ecNumber>
    </submittedName>
</protein>
<dbReference type="Proteomes" id="UP001205919">
    <property type="component" value="Unassembled WGS sequence"/>
</dbReference>
<feature type="transmembrane region" description="Helical" evidence="4">
    <location>
        <begin position="354"/>
        <end position="374"/>
    </location>
</feature>
<organism evidence="5 6">
    <name type="scientific">Cloacibacillus evryensis</name>
    <dbReference type="NCBI Taxonomy" id="508460"/>
    <lineage>
        <taxon>Bacteria</taxon>
        <taxon>Thermotogati</taxon>
        <taxon>Synergistota</taxon>
        <taxon>Synergistia</taxon>
        <taxon>Synergistales</taxon>
        <taxon>Synergistaceae</taxon>
        <taxon>Cloacibacillus</taxon>
    </lineage>
</organism>
<comment type="similarity">
    <text evidence="1">Belongs to the glycosyltransferase 2 family.</text>
</comment>
<dbReference type="EMBL" id="JANFYT010000028">
    <property type="protein sequence ID" value="MCQ4815159.1"/>
    <property type="molecule type" value="Genomic_DNA"/>
</dbReference>
<dbReference type="InterPro" id="IPR029044">
    <property type="entry name" value="Nucleotide-diphossugar_trans"/>
</dbReference>
<name>A0AAW5KAZ4_9BACT</name>
<feature type="transmembrane region" description="Helical" evidence="4">
    <location>
        <begin position="394"/>
        <end position="413"/>
    </location>
</feature>
<dbReference type="Gene3D" id="3.90.550.10">
    <property type="entry name" value="Spore Coat Polysaccharide Biosynthesis Protein SpsA, Chain A"/>
    <property type="match status" value="1"/>
</dbReference>
<dbReference type="GeneID" id="95755606"/>
<accession>A0AAW5KAZ4</accession>
<dbReference type="PANTHER" id="PTHR43630">
    <property type="entry name" value="POLY-BETA-1,6-N-ACETYL-D-GLUCOSAMINE SYNTHASE"/>
    <property type="match status" value="1"/>
</dbReference>
<evidence type="ECO:0000313" key="6">
    <source>
        <dbReference type="Proteomes" id="UP001205919"/>
    </source>
</evidence>
<evidence type="ECO:0000256" key="2">
    <source>
        <dbReference type="ARBA" id="ARBA00022676"/>
    </source>
</evidence>
<proteinExistence type="inferred from homology"/>
<dbReference type="Pfam" id="PF13641">
    <property type="entry name" value="Glyco_tranf_2_3"/>
    <property type="match status" value="1"/>
</dbReference>
<dbReference type="GO" id="GO:0016757">
    <property type="term" value="F:glycosyltransferase activity"/>
    <property type="evidence" value="ECO:0007669"/>
    <property type="project" value="UniProtKB-KW"/>
</dbReference>